<dbReference type="Proteomes" id="UP001383192">
    <property type="component" value="Unassembled WGS sequence"/>
</dbReference>
<feature type="region of interest" description="Disordered" evidence="1">
    <location>
        <begin position="1"/>
        <end position="77"/>
    </location>
</feature>
<evidence type="ECO:0000256" key="1">
    <source>
        <dbReference type="SAM" id="MobiDB-lite"/>
    </source>
</evidence>
<feature type="region of interest" description="Disordered" evidence="1">
    <location>
        <begin position="123"/>
        <end position="185"/>
    </location>
</feature>
<proteinExistence type="predicted"/>
<feature type="compositionally biased region" description="Pro residues" evidence="1">
    <location>
        <begin position="9"/>
        <end position="19"/>
    </location>
</feature>
<keyword evidence="3" id="KW-1185">Reference proteome</keyword>
<feature type="compositionally biased region" description="Polar residues" evidence="1">
    <location>
        <begin position="123"/>
        <end position="135"/>
    </location>
</feature>
<evidence type="ECO:0000313" key="2">
    <source>
        <dbReference type="EMBL" id="KAK7058257.1"/>
    </source>
</evidence>
<name>A0AAW0E6R8_9AGAR</name>
<feature type="compositionally biased region" description="Acidic residues" evidence="1">
    <location>
        <begin position="54"/>
        <end position="68"/>
    </location>
</feature>
<dbReference type="EMBL" id="JAYKXP010000005">
    <property type="protein sequence ID" value="KAK7058257.1"/>
    <property type="molecule type" value="Genomic_DNA"/>
</dbReference>
<accession>A0AAW0E6R8</accession>
<feature type="compositionally biased region" description="Polar residues" evidence="1">
    <location>
        <begin position="143"/>
        <end position="157"/>
    </location>
</feature>
<organism evidence="2 3">
    <name type="scientific">Paramarasmius palmivorus</name>
    <dbReference type="NCBI Taxonomy" id="297713"/>
    <lineage>
        <taxon>Eukaryota</taxon>
        <taxon>Fungi</taxon>
        <taxon>Dikarya</taxon>
        <taxon>Basidiomycota</taxon>
        <taxon>Agaricomycotina</taxon>
        <taxon>Agaricomycetes</taxon>
        <taxon>Agaricomycetidae</taxon>
        <taxon>Agaricales</taxon>
        <taxon>Marasmiineae</taxon>
        <taxon>Marasmiaceae</taxon>
        <taxon>Paramarasmius</taxon>
    </lineage>
</organism>
<feature type="compositionally biased region" description="Basic and acidic residues" evidence="1">
    <location>
        <begin position="171"/>
        <end position="185"/>
    </location>
</feature>
<reference evidence="2 3" key="1">
    <citation type="submission" date="2024-01" db="EMBL/GenBank/DDBJ databases">
        <title>A draft genome for a cacao thread blight-causing isolate of Paramarasmius palmivorus.</title>
        <authorList>
            <person name="Baruah I.K."/>
            <person name="Bukari Y."/>
            <person name="Amoako-Attah I."/>
            <person name="Meinhardt L.W."/>
            <person name="Bailey B.A."/>
            <person name="Cohen S.P."/>
        </authorList>
    </citation>
    <scope>NUCLEOTIDE SEQUENCE [LARGE SCALE GENOMIC DNA]</scope>
    <source>
        <strain evidence="2 3">GH-12</strain>
    </source>
</reference>
<evidence type="ECO:0000313" key="3">
    <source>
        <dbReference type="Proteomes" id="UP001383192"/>
    </source>
</evidence>
<dbReference type="AlphaFoldDB" id="A0AAW0E6R8"/>
<protein>
    <submittedName>
        <fullName evidence="2">Uncharacterized protein</fullName>
    </submittedName>
</protein>
<comment type="caution">
    <text evidence="2">The sequence shown here is derived from an EMBL/GenBank/DDBJ whole genome shotgun (WGS) entry which is preliminary data.</text>
</comment>
<sequence>MLKRQRPSSPSPASFPSPDPFSESIPNSKRQRVLPPTLDGKLRSREARRFVNDSDWEEDEEVYEDDDALGYTSSSSFLDDSAYKSTNNFLHELHTLQRHRLLFAQSQAPIPKADLVYLRSLPAQSPSSNTSPTSEWQKDHARAQNNVWSSDDSQTRTNAEEAGVNRTTHAGHAEDNSEGKFVKDRYEDTNRMLGSLFLSRRRELGDSEEA</sequence>
<gene>
    <name evidence="2" type="ORF">VNI00_001888</name>
</gene>
<feature type="compositionally biased region" description="Basic and acidic residues" evidence="1">
    <location>
        <begin position="40"/>
        <end position="52"/>
    </location>
</feature>